<dbReference type="EMBL" id="JBIYDN010000043">
    <property type="protein sequence ID" value="MFK4448102.1"/>
    <property type="molecule type" value="Genomic_DNA"/>
</dbReference>
<dbReference type="GO" id="GO:0003677">
    <property type="term" value="F:DNA binding"/>
    <property type="evidence" value="ECO:0007669"/>
    <property type="project" value="UniProtKB-KW"/>
</dbReference>
<feature type="domain" description="LysR substrate-binding" evidence="1">
    <location>
        <begin position="7"/>
        <end position="83"/>
    </location>
</feature>
<evidence type="ECO:0000313" key="3">
    <source>
        <dbReference type="Proteomes" id="UP001620514"/>
    </source>
</evidence>
<reference evidence="2 3" key="1">
    <citation type="submission" date="2024-11" db="EMBL/GenBank/DDBJ databases">
        <title>Using genomics to understand microbial adaptation to soil warming.</title>
        <authorList>
            <person name="Deangelis K.M. PhD."/>
        </authorList>
    </citation>
    <scope>NUCLEOTIDE SEQUENCE [LARGE SCALE GENOMIC DNA]</scope>
    <source>
        <strain evidence="2 3">GAS97</strain>
    </source>
</reference>
<organism evidence="2 3">
    <name type="scientific">Caballeronia udeis</name>
    <dbReference type="NCBI Taxonomy" id="1232866"/>
    <lineage>
        <taxon>Bacteria</taxon>
        <taxon>Pseudomonadati</taxon>
        <taxon>Pseudomonadota</taxon>
        <taxon>Betaproteobacteria</taxon>
        <taxon>Burkholderiales</taxon>
        <taxon>Burkholderiaceae</taxon>
        <taxon>Caballeronia</taxon>
    </lineage>
</organism>
<dbReference type="InterPro" id="IPR005119">
    <property type="entry name" value="LysR_subst-bd"/>
</dbReference>
<evidence type="ECO:0000259" key="1">
    <source>
        <dbReference type="Pfam" id="PF03466"/>
    </source>
</evidence>
<proteinExistence type="predicted"/>
<dbReference type="RefSeq" id="WP_404614152.1">
    <property type="nucleotide sequence ID" value="NZ_JBIYDN010000043.1"/>
</dbReference>
<keyword evidence="3" id="KW-1185">Reference proteome</keyword>
<dbReference type="Pfam" id="PF03466">
    <property type="entry name" value="LysR_substrate"/>
    <property type="match status" value="1"/>
</dbReference>
<name>A0ABW8MWJ2_9BURK</name>
<sequence length="104" mass="12265">MFSWFWRKSLRLEHLYFVLQAETDGLDVAMGHRSLIEADLPAGRMIIPFENRTRRQENYSIILCQDRQHDPVVKTFCDWLEEGTQFDNTIVPVLKKSMFSASEL</sequence>
<dbReference type="Gene3D" id="3.40.190.10">
    <property type="entry name" value="Periplasmic binding protein-like II"/>
    <property type="match status" value="2"/>
</dbReference>
<dbReference type="Proteomes" id="UP001620514">
    <property type="component" value="Unassembled WGS sequence"/>
</dbReference>
<dbReference type="SUPFAM" id="SSF53850">
    <property type="entry name" value="Periplasmic binding protein-like II"/>
    <property type="match status" value="1"/>
</dbReference>
<protein>
    <submittedName>
        <fullName evidence="2">DNA-binding transcriptional LysR family regulator</fullName>
    </submittedName>
</protein>
<keyword evidence="2" id="KW-0238">DNA-binding</keyword>
<gene>
    <name evidence="2" type="ORF">ABH943_008146</name>
</gene>
<evidence type="ECO:0000313" key="2">
    <source>
        <dbReference type="EMBL" id="MFK4448102.1"/>
    </source>
</evidence>
<comment type="caution">
    <text evidence="2">The sequence shown here is derived from an EMBL/GenBank/DDBJ whole genome shotgun (WGS) entry which is preliminary data.</text>
</comment>
<accession>A0ABW8MWJ2</accession>